<dbReference type="SUPFAM" id="SSF103515">
    <property type="entry name" value="Autotransporter"/>
    <property type="match status" value="1"/>
</dbReference>
<reference evidence="5" key="1">
    <citation type="journal article" date="2019" name="Int. J. Syst. Evol. Microbiol.">
        <title>The Global Catalogue of Microorganisms (GCM) 10K type strain sequencing project: providing services to taxonomists for standard genome sequencing and annotation.</title>
        <authorList>
            <consortium name="The Broad Institute Genomics Platform"/>
            <consortium name="The Broad Institute Genome Sequencing Center for Infectious Disease"/>
            <person name="Wu L."/>
            <person name="Ma J."/>
        </authorList>
    </citation>
    <scope>NUCLEOTIDE SEQUENCE [LARGE SCALE GENOMIC DNA]</scope>
    <source>
        <strain evidence="5">CGMCC 1.10188</strain>
    </source>
</reference>
<dbReference type="InterPro" id="IPR013425">
    <property type="entry name" value="Autotrns_rpt"/>
</dbReference>
<dbReference type="SUPFAM" id="SSF56219">
    <property type="entry name" value="DNase I-like"/>
    <property type="match status" value="1"/>
</dbReference>
<evidence type="ECO:0000259" key="3">
    <source>
        <dbReference type="PROSITE" id="PS51208"/>
    </source>
</evidence>
<name>A0ABQ1IVC6_9PROT</name>
<dbReference type="PROSITE" id="PS51208">
    <property type="entry name" value="AUTOTRANSPORTER"/>
    <property type="match status" value="1"/>
</dbReference>
<dbReference type="InterPro" id="IPR005135">
    <property type="entry name" value="Endo/exonuclease/phosphatase"/>
</dbReference>
<dbReference type="SUPFAM" id="SSF51126">
    <property type="entry name" value="Pectin lyase-like"/>
    <property type="match status" value="1"/>
</dbReference>
<dbReference type="InterPro" id="IPR036709">
    <property type="entry name" value="Autotransporte_beta_dom_sf"/>
</dbReference>
<proteinExistence type="predicted"/>
<feature type="domain" description="Autotransporter" evidence="3">
    <location>
        <begin position="855"/>
        <end position="1131"/>
    </location>
</feature>
<evidence type="ECO:0000313" key="4">
    <source>
        <dbReference type="EMBL" id="GGB53399.1"/>
    </source>
</evidence>
<dbReference type="InterPro" id="IPR006315">
    <property type="entry name" value="OM_autotransptr_brl_dom"/>
</dbReference>
<dbReference type="NCBIfam" id="TIGR02601">
    <property type="entry name" value="autotrns_rpt"/>
    <property type="match status" value="1"/>
</dbReference>
<dbReference type="InterPro" id="IPR005546">
    <property type="entry name" value="Autotransporte_beta"/>
</dbReference>
<dbReference type="SMART" id="SM00869">
    <property type="entry name" value="Autotransporter"/>
    <property type="match status" value="1"/>
</dbReference>
<dbReference type="Gene3D" id="2.40.128.130">
    <property type="entry name" value="Autotransporter beta-domain"/>
    <property type="match status" value="1"/>
</dbReference>
<comment type="caution">
    <text evidence="4">The sequence shown here is derived from an EMBL/GenBank/DDBJ whole genome shotgun (WGS) entry which is preliminary data.</text>
</comment>
<gene>
    <name evidence="4" type="ORF">GCM10011505_38060</name>
</gene>
<dbReference type="InterPro" id="IPR011050">
    <property type="entry name" value="Pectin_lyase_fold/virulence"/>
</dbReference>
<evidence type="ECO:0000256" key="2">
    <source>
        <dbReference type="SAM" id="MobiDB-lite"/>
    </source>
</evidence>
<protein>
    <recommendedName>
        <fullName evidence="3">Autotransporter domain-containing protein</fullName>
    </recommendedName>
</protein>
<sequence>MPGPASPSGTEIEENEMNRTDLRARPSRSRLQILLLSTVAILPLLPAPALAGEGEMRILSLNTWIDRFKPNPAAAMSEFLVNGDYDILTFQELRGDSTYLSTIPPLLENEGLGTYTTGQSGDVGVASRLAGSHGSHEDGVRVSYQTVDAQNKTPETVVGTVHLNYYDEPTYRIDEAKALNDWAKAQARPVIITGDFNAGDLSERGLHNAEQQSYLFARTIIDGGSSDLWRDLAQQYTPEGREADFLAYVAAMQATDDNGNARYRNVIQSYFDSHRDEFPGIDSISSMSWRQWEQIVAKDMAGNGLTFEDETYPVASNVPQTLNILKKQYILLQKDSEREVFAPHGLGDGSTTWPSAGEDHTNTWTSWDRVTIDHFMAARPFGKWQVLADDPDDAYTGVLDDTGYANDGTTPLSDHEPVAHVVKWVGPALETYTAADGDATRLIWGEAAGVFAEKGKIFYLTRNNMRTDLYLGQIADENGMPVLSGLTEDEKKTLLDCASDDARLQAAIQEYCIDDHSFIGETLVTDAGTVIVDEDAALGNATARLRLDNGGLRIAGTRMATLARDVSVEAGGGFIEVADADAAVTASGVFSGSGAFAKTGAGTLTLAADNSFTGTTTVEAGRLNVDGSLAGSAQTTVRDGATLGGTGTVGNLAIASGARLAPGGSIGTLKVAGDLTMADGAIYEVEVDADGKADRVDVTGTAALAGSVLAMAAGGDYAPQTDYTILTADGGVTGRFGTVTSSLAFLDPTLRYDTTDVTLRLERNDTSFNSVAGTANQRATAAAVETLGMGNAVYDAVVLTDAGTASAAFESLSGDLHASAAGALMQGAMAVGDVVAAQGGLSGGGIGAGDAPASAAYGAGRMWLQAYGAWGSNDGDQVASVDRNSAGTLFGLDAAVGDGWRIGAFAGFGQATVKQDGTGGKLDADSYHAGIYVATRTGAVGFHLGAAYSLNDAETSRRASYAGTTETLTAGYDVDAAQVFGEVNYRMATSQGAFEPFAGVTHLRLSGEDFTEAGGAAALSGDGIDMRTTFTTLGLRTVQEFGLGETPAAFRAELGWRHAFGDVDPDADLRFAAGGSGFGVTGASIAENAAILRTGLDIGLTDDAGLALGYGGQFGDDATDHSVTAKLHVRF</sequence>
<organism evidence="4 5">
    <name type="scientific">Tistrella bauzanensis</name>
    <dbReference type="NCBI Taxonomy" id="657419"/>
    <lineage>
        <taxon>Bacteria</taxon>
        <taxon>Pseudomonadati</taxon>
        <taxon>Pseudomonadota</taxon>
        <taxon>Alphaproteobacteria</taxon>
        <taxon>Geminicoccales</taxon>
        <taxon>Geminicoccaceae</taxon>
        <taxon>Tistrella</taxon>
    </lineage>
</organism>
<dbReference type="Pfam" id="PF12951">
    <property type="entry name" value="PATR"/>
    <property type="match status" value="1"/>
</dbReference>
<dbReference type="Pfam" id="PF03797">
    <property type="entry name" value="Autotransporter"/>
    <property type="match status" value="1"/>
</dbReference>
<dbReference type="NCBIfam" id="TIGR01414">
    <property type="entry name" value="autotrans_barl"/>
    <property type="match status" value="1"/>
</dbReference>
<dbReference type="Gene3D" id="3.60.10.10">
    <property type="entry name" value="Endonuclease/exonuclease/phosphatase"/>
    <property type="match status" value="1"/>
</dbReference>
<evidence type="ECO:0000256" key="1">
    <source>
        <dbReference type="ARBA" id="ARBA00022729"/>
    </source>
</evidence>
<keyword evidence="5" id="KW-1185">Reference proteome</keyword>
<dbReference type="Proteomes" id="UP000603352">
    <property type="component" value="Unassembled WGS sequence"/>
</dbReference>
<accession>A0ABQ1IVC6</accession>
<evidence type="ECO:0000313" key="5">
    <source>
        <dbReference type="Proteomes" id="UP000603352"/>
    </source>
</evidence>
<keyword evidence="1" id="KW-0732">Signal</keyword>
<dbReference type="Pfam" id="PF03372">
    <property type="entry name" value="Exo_endo_phos"/>
    <property type="match status" value="1"/>
</dbReference>
<dbReference type="EMBL" id="BMDZ01000054">
    <property type="protein sequence ID" value="GGB53399.1"/>
    <property type="molecule type" value="Genomic_DNA"/>
</dbReference>
<feature type="region of interest" description="Disordered" evidence="2">
    <location>
        <begin position="1"/>
        <end position="23"/>
    </location>
</feature>
<dbReference type="InterPro" id="IPR036691">
    <property type="entry name" value="Endo/exonu/phosph_ase_sf"/>
</dbReference>